<dbReference type="OrthoDB" id="9782846at2"/>
<evidence type="ECO:0000256" key="5">
    <source>
        <dbReference type="ARBA" id="ARBA00023288"/>
    </source>
</evidence>
<sequence length="484" mass="54227">MKRSNHRQKRGKLYLSCSNRCKGNYLRKTNRGDDIMQISNKRRMLWPLLMVTFLVWATAGCSGDKPESAKAVNNESKQEANKSAPAAKPKLVYWTSRSQTDTDRVKAEILADVTKEIDLEIVLIPGAEYENKLRIAISGGNAPDVFDVDGVYTSNYAYGGALLPLDKYWDNKDYDDYVQSSKDKTTYNGKKYAASLYESSVVLYYNKDHFEKAGITNVPTKVSDAWTFEQYLDAAKKLTIRDTSGKVTQYGAIPYGWTTPDDTSESASFTHFLNLWNHGAEVLDPKLMTAKGYLNSDKTVQVLQEYQDYFQKYKISPLEKIVQGFETGKISMIIANISNTYTYKSKFPDLKFGVMPLPRGDKNYGSSGGWNIGISAKTKNPDAAWKVVNAITGKDGHKKFTEMFNYMPSRKSALDSNTALKEFPLSLAKELMNNARARPVTPAYAELSPIFAEMMNAVAYGGNPRELANKAADNIDKALKKYAP</sequence>
<evidence type="ECO:0000256" key="4">
    <source>
        <dbReference type="ARBA" id="ARBA00023139"/>
    </source>
</evidence>
<comment type="caution">
    <text evidence="6">The sequence shown here is derived from an EMBL/GenBank/DDBJ whole genome shotgun (WGS) entry which is preliminary data.</text>
</comment>
<evidence type="ECO:0000313" key="6">
    <source>
        <dbReference type="EMBL" id="TDG00267.1"/>
    </source>
</evidence>
<dbReference type="Proteomes" id="UP000295636">
    <property type="component" value="Unassembled WGS sequence"/>
</dbReference>
<evidence type="ECO:0000256" key="2">
    <source>
        <dbReference type="ARBA" id="ARBA00022729"/>
    </source>
</evidence>
<organism evidence="6 7">
    <name type="scientific">Paenibacillus piri</name>
    <dbReference type="NCBI Taxonomy" id="2547395"/>
    <lineage>
        <taxon>Bacteria</taxon>
        <taxon>Bacillati</taxon>
        <taxon>Bacillota</taxon>
        <taxon>Bacilli</taxon>
        <taxon>Bacillales</taxon>
        <taxon>Paenibacillaceae</taxon>
        <taxon>Paenibacillus</taxon>
    </lineage>
</organism>
<keyword evidence="1" id="KW-1003">Cell membrane</keyword>
<gene>
    <name evidence="6" type="ORF">E1757_01085</name>
</gene>
<dbReference type="Gene3D" id="3.40.190.10">
    <property type="entry name" value="Periplasmic binding protein-like II"/>
    <property type="match status" value="2"/>
</dbReference>
<evidence type="ECO:0000256" key="3">
    <source>
        <dbReference type="ARBA" id="ARBA00023136"/>
    </source>
</evidence>
<keyword evidence="2" id="KW-0732">Signal</keyword>
<keyword evidence="5" id="KW-0449">Lipoprotein</keyword>
<dbReference type="SUPFAM" id="SSF53850">
    <property type="entry name" value="Periplasmic binding protein-like II"/>
    <property type="match status" value="1"/>
</dbReference>
<reference evidence="6 7" key="1">
    <citation type="submission" date="2019-03" db="EMBL/GenBank/DDBJ databases">
        <title>This is whole genome sequence of Paenibacillus sp MS74 strain.</title>
        <authorList>
            <person name="Trinh H.N."/>
        </authorList>
    </citation>
    <scope>NUCLEOTIDE SEQUENCE [LARGE SCALE GENOMIC DNA]</scope>
    <source>
        <strain evidence="6 7">MS74</strain>
    </source>
</reference>
<keyword evidence="7" id="KW-1185">Reference proteome</keyword>
<keyword evidence="3" id="KW-0472">Membrane</keyword>
<keyword evidence="4" id="KW-0564">Palmitate</keyword>
<dbReference type="EMBL" id="SMRT01000001">
    <property type="protein sequence ID" value="TDG00267.1"/>
    <property type="molecule type" value="Genomic_DNA"/>
</dbReference>
<dbReference type="AlphaFoldDB" id="A0A4R5KWT0"/>
<accession>A0A4R5KWT0</accession>
<evidence type="ECO:0000256" key="1">
    <source>
        <dbReference type="ARBA" id="ARBA00022475"/>
    </source>
</evidence>
<dbReference type="PANTHER" id="PTHR43649">
    <property type="entry name" value="ARABINOSE-BINDING PROTEIN-RELATED"/>
    <property type="match status" value="1"/>
</dbReference>
<protein>
    <submittedName>
        <fullName evidence="6">Extracellular solute-binding protein</fullName>
    </submittedName>
</protein>
<dbReference type="Pfam" id="PF01547">
    <property type="entry name" value="SBP_bac_1"/>
    <property type="match status" value="1"/>
</dbReference>
<dbReference type="PANTHER" id="PTHR43649:SF33">
    <property type="entry name" value="POLYGALACTURONAN_RHAMNOGALACTURONAN-BINDING PROTEIN YTCQ"/>
    <property type="match status" value="1"/>
</dbReference>
<proteinExistence type="predicted"/>
<dbReference type="InterPro" id="IPR006059">
    <property type="entry name" value="SBP"/>
</dbReference>
<evidence type="ECO:0000313" key="7">
    <source>
        <dbReference type="Proteomes" id="UP000295636"/>
    </source>
</evidence>
<name>A0A4R5KWT0_9BACL</name>
<dbReference type="InterPro" id="IPR050490">
    <property type="entry name" value="Bact_solute-bd_prot1"/>
</dbReference>